<dbReference type="InterPro" id="IPR011664">
    <property type="entry name" value="Abi_system_AbiD/AbiF-like"/>
</dbReference>
<dbReference type="EMBL" id="QICA01000016">
    <property type="protein sequence ID" value="RNL37088.1"/>
    <property type="molecule type" value="Genomic_DNA"/>
</dbReference>
<evidence type="ECO:0000313" key="2">
    <source>
        <dbReference type="Proteomes" id="UP000278327"/>
    </source>
</evidence>
<comment type="caution">
    <text evidence="1">The sequence shown here is derived from an EMBL/GenBank/DDBJ whole genome shotgun (WGS) entry which is preliminary data.</text>
</comment>
<protein>
    <recommendedName>
        <fullName evidence="3">Abi family protein</fullName>
    </recommendedName>
</protein>
<dbReference type="AlphaFoldDB" id="A0A3N0AR49"/>
<evidence type="ECO:0000313" key="1">
    <source>
        <dbReference type="EMBL" id="RNL37088.1"/>
    </source>
</evidence>
<sequence>MNVQDRDKKPWLTPLEQIAHLKSKGVRFDLISETDACSYLAENNNYFRIRSYRTNFEKVTEGARKGQYANLDFKMLVDLSIVDMLLRNELLPMSLDIEHFSKVRLLRAIETRNEDGYDIVADFLNSQDRQNRDGSVSNTTKREIERGRRSAYTANLLNKYPEHDYPAWVFMEVVAFGTFLSFYKFSSERFRSKTLRDEFYLLQSVKSIRNACAHNNCILNNMTNGTSMFNAQPAVTQALGDIGVSLSQRRSKMRIDIFQQIATTFFMHQKLSSSGIKEHRTESLLKFEKRMNKHSDYYKDNYQVTSGFSFISQLIHGWYDCKADDEAYAQQESADSGDWQSGER</sequence>
<dbReference type="RefSeq" id="WP_117285200.1">
    <property type="nucleotide sequence ID" value="NZ_JAMTCE010000018.1"/>
</dbReference>
<dbReference type="Pfam" id="PF07751">
    <property type="entry name" value="Abi_2"/>
    <property type="match status" value="1"/>
</dbReference>
<accession>A0A3N0AR49</accession>
<proteinExistence type="predicted"/>
<evidence type="ECO:0008006" key="3">
    <source>
        <dbReference type="Google" id="ProtNLM"/>
    </source>
</evidence>
<dbReference type="Proteomes" id="UP000278327">
    <property type="component" value="Unassembled WGS sequence"/>
</dbReference>
<reference evidence="1 2" key="1">
    <citation type="journal article" date="2019" name="Microbiol. Resour. Announc.">
        <title>Draft Genome Sequences of Type Strains of Gordonibacter faecihominis, Paraeggerthella hongkongensis, Parvibacter caecicola,Slackia equolifaciens, Slackia faecicanis, and Slackia isoflavoniconvertens.</title>
        <authorList>
            <person name="Danylec N."/>
            <person name="Stoll D.A."/>
            <person name="Dotsch A."/>
            <person name="Huch M."/>
        </authorList>
    </citation>
    <scope>NUCLEOTIDE SEQUENCE [LARGE SCALE GENOMIC DNA]</scope>
    <source>
        <strain evidence="1 2">DSM 18785</strain>
    </source>
</reference>
<gene>
    <name evidence="1" type="ORF">DMP10_09070</name>
</gene>
<organism evidence="1 2">
    <name type="scientific">Adlercreutzia equolifaciens subsp. celatus DSM 18785</name>
    <dbReference type="NCBI Taxonomy" id="1121021"/>
    <lineage>
        <taxon>Bacteria</taxon>
        <taxon>Bacillati</taxon>
        <taxon>Actinomycetota</taxon>
        <taxon>Coriobacteriia</taxon>
        <taxon>Eggerthellales</taxon>
        <taxon>Eggerthellaceae</taxon>
        <taxon>Adlercreutzia</taxon>
    </lineage>
</organism>
<keyword evidence="2" id="KW-1185">Reference proteome</keyword>
<name>A0A3N0AR49_9ACTN</name>